<evidence type="ECO:0000256" key="2">
    <source>
        <dbReference type="SAM" id="SignalP"/>
    </source>
</evidence>
<keyword evidence="2" id="KW-0732">Signal</keyword>
<name>A0A4U8RZS5_9HELI</name>
<feature type="transmembrane region" description="Helical" evidence="1">
    <location>
        <begin position="207"/>
        <end position="226"/>
    </location>
</feature>
<organism evidence="3 4">
    <name type="scientific">Helicobacter typhlonius</name>
    <dbReference type="NCBI Taxonomy" id="76936"/>
    <lineage>
        <taxon>Bacteria</taxon>
        <taxon>Pseudomonadati</taxon>
        <taxon>Campylobacterota</taxon>
        <taxon>Epsilonproteobacteria</taxon>
        <taxon>Campylobacterales</taxon>
        <taxon>Helicobacteraceae</taxon>
        <taxon>Helicobacter</taxon>
    </lineage>
</organism>
<evidence type="ECO:0000313" key="3">
    <source>
        <dbReference type="EMBL" id="TLD78874.1"/>
    </source>
</evidence>
<sequence length="229" mass="26127">MLCLLKRLVFTSLLCLTLSYADSLDSQVAGGSTSLDFQSYILDNRSFLLVPKSVEFVEILSNELFSKTGYSLYVAVVDKTPESQQNIIDETLPPKELAKLRRTQYKDSLLQHLKAPYTLIFFMRDDEKMGIISSEPHKYFNEDKVYFEYMVPLLPKQKDEALSPQLVSAVVLNGYAQAADMIAEHFDVKLENNMPVDESGGRDFVRFSMYAMLLIMFGIIGVIYLTRKK</sequence>
<protein>
    <recommendedName>
        <fullName evidence="5">Inner membrane protein</fullName>
    </recommendedName>
</protein>
<proteinExistence type="predicted"/>
<comment type="caution">
    <text evidence="3">The sequence shown here is derived from an EMBL/GenBank/DDBJ whole genome shotgun (WGS) entry which is preliminary data.</text>
</comment>
<dbReference type="GeneID" id="78152108"/>
<keyword evidence="1" id="KW-1133">Transmembrane helix</keyword>
<evidence type="ECO:0008006" key="5">
    <source>
        <dbReference type="Google" id="ProtNLM"/>
    </source>
</evidence>
<gene>
    <name evidence="3" type="ORF">LS75_003750</name>
</gene>
<dbReference type="Proteomes" id="UP000029925">
    <property type="component" value="Unassembled WGS sequence"/>
</dbReference>
<dbReference type="AlphaFoldDB" id="A0A4U8RZS5"/>
<accession>A0A4U8RZS5</accession>
<evidence type="ECO:0000313" key="4">
    <source>
        <dbReference type="Proteomes" id="UP000029925"/>
    </source>
</evidence>
<dbReference type="OrthoDB" id="5362685at2"/>
<dbReference type="STRING" id="76936.BN2458_PEG1999"/>
<evidence type="ECO:0000256" key="1">
    <source>
        <dbReference type="SAM" id="Phobius"/>
    </source>
</evidence>
<keyword evidence="1" id="KW-0472">Membrane</keyword>
<dbReference type="EMBL" id="JRPF02000003">
    <property type="protein sequence ID" value="TLD78874.1"/>
    <property type="molecule type" value="Genomic_DNA"/>
</dbReference>
<feature type="signal peptide" evidence="2">
    <location>
        <begin position="1"/>
        <end position="21"/>
    </location>
</feature>
<keyword evidence="4" id="KW-1185">Reference proteome</keyword>
<keyword evidence="1" id="KW-0812">Transmembrane</keyword>
<reference evidence="3 4" key="1">
    <citation type="journal article" date="2014" name="Genome Announc.">
        <title>Draft genome sequences of eight enterohepatic helicobacter species isolated from both laboratory and wild rodents.</title>
        <authorList>
            <person name="Sheh A."/>
            <person name="Shen Z."/>
            <person name="Fox J.G."/>
        </authorList>
    </citation>
    <scope>NUCLEOTIDE SEQUENCE [LARGE SCALE GENOMIC DNA]</scope>
    <source>
        <strain evidence="3 4">MIT 98-6810</strain>
    </source>
</reference>
<feature type="chain" id="PRO_5022755633" description="Inner membrane protein" evidence="2">
    <location>
        <begin position="22"/>
        <end position="229"/>
    </location>
</feature>
<dbReference type="RefSeq" id="WP_034325367.1">
    <property type="nucleotide sequence ID" value="NZ_CAJTQN010000001.1"/>
</dbReference>